<sequence length="232" mass="26796">MRKIFTFILATTLFISCKETKKEDVVTPKETLEPVKKELTILDSVANAHGFKNWKNITQIQFTFNVDRGENHFNRSWNWRTKSNDVLAISATDTLAYNRASMDSIAKKTNAGFINDKYWLLAPFNLVWDKDNITFTTTKNEEAPISKKPMQKLTIVYGNDGGYTPGDAYDFYFEDDYLIKEWVYRKANAAEPSMSTTWENYTEQNGLKIALDHKNAEGNFKLYFTDVKSISK</sequence>
<dbReference type="EMBL" id="ARZX01000017">
    <property type="protein sequence ID" value="EWH12861.1"/>
    <property type="molecule type" value="Genomic_DNA"/>
</dbReference>
<keyword evidence="2" id="KW-1185">Reference proteome</keyword>
<comment type="caution">
    <text evidence="1">The sequence shown here is derived from an EMBL/GenBank/DDBJ whole genome shotgun (WGS) entry which is preliminary data.</text>
</comment>
<gene>
    <name evidence="1" type="ORF">KLA_12794</name>
</gene>
<name>A0ABN0RLZ6_9FLAO</name>
<reference evidence="1 2" key="1">
    <citation type="journal article" date="2014" name="Genome Announc.">
        <title>Draft Genome Sequence of the Carrageenan-Degrading Bacterium Cellulophaga sp. Strain KL-A, Isolated from Decaying Marine Algae.</title>
        <authorList>
            <person name="Shan D."/>
            <person name="Ying J."/>
            <person name="Li X."/>
            <person name="Gao Z."/>
            <person name="Wei G."/>
            <person name="Shao Z."/>
        </authorList>
    </citation>
    <scope>NUCLEOTIDE SEQUENCE [LARGE SCALE GENOMIC DNA]</scope>
    <source>
        <strain evidence="1 2">KL-A</strain>
    </source>
</reference>
<evidence type="ECO:0008006" key="3">
    <source>
        <dbReference type="Google" id="ProtNLM"/>
    </source>
</evidence>
<dbReference type="PROSITE" id="PS51257">
    <property type="entry name" value="PROKAR_LIPOPROTEIN"/>
    <property type="match status" value="1"/>
</dbReference>
<accession>A0ABN0RLZ6</accession>
<dbReference type="RefSeq" id="WP_034646262.1">
    <property type="nucleotide sequence ID" value="NZ_ARZX01000017.1"/>
</dbReference>
<evidence type="ECO:0000313" key="1">
    <source>
        <dbReference type="EMBL" id="EWH12861.1"/>
    </source>
</evidence>
<dbReference type="Proteomes" id="UP000019275">
    <property type="component" value="Unassembled WGS sequence"/>
</dbReference>
<protein>
    <recommendedName>
        <fullName evidence="3">Selenophosphate synthetase</fullName>
    </recommendedName>
</protein>
<evidence type="ECO:0000313" key="2">
    <source>
        <dbReference type="Proteomes" id="UP000019275"/>
    </source>
</evidence>
<organism evidence="1 2">
    <name type="scientific">Cellulophaga geojensis KL-A</name>
    <dbReference type="NCBI Taxonomy" id="1328323"/>
    <lineage>
        <taxon>Bacteria</taxon>
        <taxon>Pseudomonadati</taxon>
        <taxon>Bacteroidota</taxon>
        <taxon>Flavobacteriia</taxon>
        <taxon>Flavobacteriales</taxon>
        <taxon>Flavobacteriaceae</taxon>
        <taxon>Cellulophaga</taxon>
    </lineage>
</organism>
<proteinExistence type="predicted"/>